<gene>
    <name evidence="3" type="ORF">CMV30_06235</name>
</gene>
<evidence type="ECO:0000313" key="3">
    <source>
        <dbReference type="EMBL" id="ATC63584.1"/>
    </source>
</evidence>
<keyword evidence="4" id="KW-1185">Reference proteome</keyword>
<proteinExistence type="predicted"/>
<evidence type="ECO:0000259" key="2">
    <source>
        <dbReference type="SMART" id="SM00244"/>
    </source>
</evidence>
<dbReference type="PANTHER" id="PTHR23222">
    <property type="entry name" value="PROHIBITIN"/>
    <property type="match status" value="1"/>
</dbReference>
<sequence>MNGSSLAKLIGFGIIIIVLVVAAAQSTYVVDPGFRGVQVTLGKVSDEFKPEGFGTKSPFVSRIVSVPVRQLTRELEAECYSSDLQQINVALRVLYRIPEASVVKIYKEFAGDPFDSLIAPRIQEALKEVTALQSAEQVVKKREEIKAKALHASRDKIGSILFVEDIVLENINLSKELEAAIESKMVQEQEAAKARFTQQKAQIEADTAIIKAKGEAEAIRVRAEAIRDNPGLIQLQIVEKWDGRSPLVIGGGGGGDSGSGNGANILLPIGLPNSSGQTGGAATPATRR</sequence>
<dbReference type="PRINTS" id="PR00679">
    <property type="entry name" value="PROHIBITIN"/>
</dbReference>
<dbReference type="InterPro" id="IPR036013">
    <property type="entry name" value="Band_7/SPFH_dom_sf"/>
</dbReference>
<dbReference type="InterPro" id="IPR001107">
    <property type="entry name" value="Band_7"/>
</dbReference>
<dbReference type="GO" id="GO:0016020">
    <property type="term" value="C:membrane"/>
    <property type="evidence" value="ECO:0007669"/>
    <property type="project" value="UniProtKB-SubCell"/>
</dbReference>
<dbReference type="Proteomes" id="UP000217265">
    <property type="component" value="Chromosome"/>
</dbReference>
<name>A0A290Q517_9BACT</name>
<reference evidence="3 4" key="1">
    <citation type="submission" date="2017-09" db="EMBL/GenBank/DDBJ databases">
        <title>Complete genome sequence of Verrucomicrobial strain HZ-65, isolated from freshwater.</title>
        <authorList>
            <person name="Choi A."/>
        </authorList>
    </citation>
    <scope>NUCLEOTIDE SEQUENCE [LARGE SCALE GENOMIC DNA]</scope>
    <source>
        <strain evidence="3 4">HZ-65</strain>
    </source>
</reference>
<dbReference type="RefSeq" id="WP_096055216.1">
    <property type="nucleotide sequence ID" value="NZ_CP023344.1"/>
</dbReference>
<dbReference type="CDD" id="cd03401">
    <property type="entry name" value="SPFH_prohibitin"/>
    <property type="match status" value="1"/>
</dbReference>
<protein>
    <recommendedName>
        <fullName evidence="2">Band 7 domain-containing protein</fullName>
    </recommendedName>
</protein>
<dbReference type="SMART" id="SM00244">
    <property type="entry name" value="PHB"/>
    <property type="match status" value="1"/>
</dbReference>
<comment type="subcellular location">
    <subcellularLocation>
        <location evidence="1">Membrane</location>
        <topology evidence="1">Single-pass membrane protein</topology>
    </subcellularLocation>
</comment>
<feature type="domain" description="Band 7" evidence="2">
    <location>
        <begin position="25"/>
        <end position="185"/>
    </location>
</feature>
<accession>A0A290Q517</accession>
<evidence type="ECO:0000313" key="4">
    <source>
        <dbReference type="Proteomes" id="UP000217265"/>
    </source>
</evidence>
<dbReference type="EMBL" id="CP023344">
    <property type="protein sequence ID" value="ATC63584.1"/>
    <property type="molecule type" value="Genomic_DNA"/>
</dbReference>
<dbReference type="KEGG" id="vbh:CMV30_06235"/>
<dbReference type="AlphaFoldDB" id="A0A290Q517"/>
<dbReference type="Gene3D" id="3.30.479.30">
    <property type="entry name" value="Band 7 domain"/>
    <property type="match status" value="1"/>
</dbReference>
<dbReference type="PANTHER" id="PTHR23222:SF0">
    <property type="entry name" value="PROHIBITIN 1"/>
    <property type="match status" value="1"/>
</dbReference>
<dbReference type="OrthoDB" id="9812991at2"/>
<organism evidence="3 4">
    <name type="scientific">Nibricoccus aquaticus</name>
    <dbReference type="NCBI Taxonomy" id="2576891"/>
    <lineage>
        <taxon>Bacteria</taxon>
        <taxon>Pseudomonadati</taxon>
        <taxon>Verrucomicrobiota</taxon>
        <taxon>Opitutia</taxon>
        <taxon>Opitutales</taxon>
        <taxon>Opitutaceae</taxon>
        <taxon>Nibricoccus</taxon>
    </lineage>
</organism>
<evidence type="ECO:0000256" key="1">
    <source>
        <dbReference type="ARBA" id="ARBA00004167"/>
    </source>
</evidence>
<dbReference type="SUPFAM" id="SSF117892">
    <property type="entry name" value="Band 7/SPFH domain"/>
    <property type="match status" value="1"/>
</dbReference>
<dbReference type="Pfam" id="PF01145">
    <property type="entry name" value="Band_7"/>
    <property type="match status" value="1"/>
</dbReference>
<dbReference type="InterPro" id="IPR000163">
    <property type="entry name" value="Prohibitin"/>
</dbReference>